<reference evidence="2 3" key="1">
    <citation type="journal article" date="2019" name="bioRxiv">
        <title>Bacteria contribute to plant secondary compound degradation in a generalist herbivore system.</title>
        <authorList>
            <person name="Francoeur C.B."/>
            <person name="Khadempour L."/>
            <person name="Moreira-Soto R.D."/>
            <person name="Gotting K."/>
            <person name="Book A.J."/>
            <person name="Pinto-Tomas A.A."/>
            <person name="Keefover-Ring K."/>
            <person name="Currie C.R."/>
        </authorList>
    </citation>
    <scope>NUCLEOTIDE SEQUENCE [LARGE SCALE GENOMIC DNA]</scope>
    <source>
        <strain evidence="2">Acro-835</strain>
    </source>
</reference>
<keyword evidence="1" id="KW-1133">Transmembrane helix</keyword>
<keyword evidence="1" id="KW-0472">Membrane</keyword>
<evidence type="ECO:0000313" key="3">
    <source>
        <dbReference type="Proteomes" id="UP001515683"/>
    </source>
</evidence>
<keyword evidence="3" id="KW-1185">Reference proteome</keyword>
<feature type="transmembrane region" description="Helical" evidence="1">
    <location>
        <begin position="61"/>
        <end position="81"/>
    </location>
</feature>
<proteinExistence type="predicted"/>
<accession>A0ABX0RDI6</accession>
<comment type="caution">
    <text evidence="2">The sequence shown here is derived from an EMBL/GenBank/DDBJ whole genome shotgun (WGS) entry which is preliminary data.</text>
</comment>
<dbReference type="RefSeq" id="WP_167016647.1">
    <property type="nucleotide sequence ID" value="NZ_VWXF01000008.1"/>
</dbReference>
<protein>
    <submittedName>
        <fullName evidence="2">Uncharacterized protein</fullName>
    </submittedName>
</protein>
<gene>
    <name evidence="2" type="ORF">F3J40_17695</name>
</gene>
<dbReference type="EMBL" id="VWXF01000008">
    <property type="protein sequence ID" value="NIF23416.1"/>
    <property type="molecule type" value="Genomic_DNA"/>
</dbReference>
<dbReference type="Proteomes" id="UP001515683">
    <property type="component" value="Unassembled WGS sequence"/>
</dbReference>
<feature type="transmembrane region" description="Helical" evidence="1">
    <location>
        <begin position="87"/>
        <end position="105"/>
    </location>
</feature>
<keyword evidence="1" id="KW-0812">Transmembrane</keyword>
<name>A0ABX0RDI6_9GAMM</name>
<evidence type="ECO:0000256" key="1">
    <source>
        <dbReference type="SAM" id="Phobius"/>
    </source>
</evidence>
<evidence type="ECO:0000313" key="2">
    <source>
        <dbReference type="EMBL" id="NIF23416.1"/>
    </source>
</evidence>
<sequence length="129" mass="15050">MNARTEHRLNKIEVKIKSNGFSKSELLYFRVFHKKTKKTFSEKSSEELNLKSIVAVLSNNSFSVASAYIYTLIFFSLGYLFTDDYSSAVYFYSATFIVGVVHIIYNSKKNKLHIITELKLIKLYLRSYF</sequence>
<organism evidence="2 3">
    <name type="scientific">Candidatus Pantoea multigeneris</name>
    <dbReference type="NCBI Taxonomy" id="2608357"/>
    <lineage>
        <taxon>Bacteria</taxon>
        <taxon>Pseudomonadati</taxon>
        <taxon>Pseudomonadota</taxon>
        <taxon>Gammaproteobacteria</taxon>
        <taxon>Enterobacterales</taxon>
        <taxon>Erwiniaceae</taxon>
        <taxon>Pantoea</taxon>
    </lineage>
</organism>